<reference evidence="1 2" key="1">
    <citation type="submission" date="2020-06" db="EMBL/GenBank/DDBJ databases">
        <title>Sulfitobacter algicola sp. nov., isolated from green algae.</title>
        <authorList>
            <person name="Wang C."/>
        </authorList>
    </citation>
    <scope>NUCLEOTIDE SEQUENCE [LARGE SCALE GENOMIC DNA]</scope>
    <source>
        <strain evidence="1 2">1151</strain>
    </source>
</reference>
<keyword evidence="2" id="KW-1185">Reference proteome</keyword>
<evidence type="ECO:0000313" key="2">
    <source>
        <dbReference type="Proteomes" id="UP000777935"/>
    </source>
</evidence>
<protein>
    <submittedName>
        <fullName evidence="1">Uncharacterized protein</fullName>
    </submittedName>
</protein>
<dbReference type="RefSeq" id="WP_174138189.1">
    <property type="nucleotide sequence ID" value="NZ_JABUFE010000005.1"/>
</dbReference>
<proteinExistence type="predicted"/>
<accession>A0ABX2IRZ4</accession>
<evidence type="ECO:0000313" key="1">
    <source>
        <dbReference type="EMBL" id="NSX55305.1"/>
    </source>
</evidence>
<dbReference type="Proteomes" id="UP000777935">
    <property type="component" value="Unassembled WGS sequence"/>
</dbReference>
<comment type="caution">
    <text evidence="1">The sequence shown here is derived from an EMBL/GenBank/DDBJ whole genome shotgun (WGS) entry which is preliminary data.</text>
</comment>
<sequence>MSDEFIFVPNGEILTENGVVVEYEWVESPELIANYLMADEMLAAWFQDFLINPEEAEAKPTPVPVRDMPVLVANVDVWAETFELLGWCGNDGLPVPFTPDDWRNPEEPDDCGGPFFTDIGTFEEMGFL</sequence>
<organism evidence="1 2">
    <name type="scientific">Parasulfitobacter algicola</name>
    <dbReference type="NCBI Taxonomy" id="2614809"/>
    <lineage>
        <taxon>Bacteria</taxon>
        <taxon>Pseudomonadati</taxon>
        <taxon>Pseudomonadota</taxon>
        <taxon>Alphaproteobacteria</taxon>
        <taxon>Rhodobacterales</taxon>
        <taxon>Roseobacteraceae</taxon>
        <taxon>Parasulfitobacter</taxon>
    </lineage>
</organism>
<name>A0ABX2IRZ4_9RHOB</name>
<dbReference type="EMBL" id="JABUFE010000005">
    <property type="protein sequence ID" value="NSX55305.1"/>
    <property type="molecule type" value="Genomic_DNA"/>
</dbReference>
<gene>
    <name evidence="1" type="ORF">HRQ87_10880</name>
</gene>